<accession>A0ACC2XN02</accession>
<keyword evidence="2" id="KW-1185">Reference proteome</keyword>
<dbReference type="Proteomes" id="UP001243375">
    <property type="component" value="Unassembled WGS sequence"/>
</dbReference>
<dbReference type="EMBL" id="JASBWU010000002">
    <property type="protein sequence ID" value="KAJ9124391.1"/>
    <property type="molecule type" value="Genomic_DNA"/>
</dbReference>
<comment type="caution">
    <text evidence="1">The sequence shown here is derived from an EMBL/GenBank/DDBJ whole genome shotgun (WGS) entry which is preliminary data.</text>
</comment>
<organism evidence="1 2">
    <name type="scientific">Naganishia vaughanmartiniae</name>
    <dbReference type="NCBI Taxonomy" id="1424756"/>
    <lineage>
        <taxon>Eukaryota</taxon>
        <taxon>Fungi</taxon>
        <taxon>Dikarya</taxon>
        <taxon>Basidiomycota</taxon>
        <taxon>Agaricomycotina</taxon>
        <taxon>Tremellomycetes</taxon>
        <taxon>Filobasidiales</taxon>
        <taxon>Filobasidiaceae</taxon>
        <taxon>Naganishia</taxon>
    </lineage>
</organism>
<reference evidence="1" key="1">
    <citation type="submission" date="2023-04" db="EMBL/GenBank/DDBJ databases">
        <title>Draft Genome sequencing of Naganishia species isolated from polar environments using Oxford Nanopore Technology.</title>
        <authorList>
            <person name="Leo P."/>
            <person name="Venkateswaran K."/>
        </authorList>
    </citation>
    <scope>NUCLEOTIDE SEQUENCE</scope>
    <source>
        <strain evidence="1">MNA-CCFEE 5425</strain>
    </source>
</reference>
<gene>
    <name evidence="1" type="ORF">QFC22_001191</name>
</gene>
<sequence length="641" mass="72663">MLKDKEFLITGMLKRRSFALYKLGRYEDALSDIDIAIRILLPGRKDAQMHLLVTDIKLATGDYTGALESCQQGLRIALKKRKAAKRHPTETEREVLRIFEQLIVQVTESDESRHDPFESLPADVIEIVMQHGLDHDEHFALGCTWLSSLWRQTLESMPSIWRAYTYDSAAIDTLDEKREAWARNGKNRFNEITLRNVDTYSALMDIDATCVPHFPNMHTLKLAGTTLSDLNVVRYIGESLSSSYNVKALHLQSFHSHRIRGHELDLGLITSENRATLQELHLSGIHFYAYHAPKDESMQSACAALRILSLHNCRITPDYTAGTNERTRNVEHRAQQDHVHHTLRRARNLETLAIALNPSLLGSSLYRYSATFSREMKLLPHLHTLRIPPPCVWSIDISTPRVRHLAFTFEGDPIRTSRDEPGRDNGQDRYDLMRNGLVPSLDSFAPTGIDVGRLVTVELMINGGDTEDILLEWLRKMESVERLSVVSAKLLSGTASQLSLKFAPKMSRLRECQVGPNPAKTANRSLIKLLNDNPLMCPKLRELSLSDVRTPEAPLLAWIRARKEGDIAVSPISTLSLTHCTFISSASKQLLQQEVVAVHIVEPKDITRLNWQELCENWDKSLYVRPAVDKANTQPSDQMQI</sequence>
<proteinExistence type="predicted"/>
<protein>
    <submittedName>
        <fullName evidence="1">Uncharacterized protein</fullName>
    </submittedName>
</protein>
<name>A0ACC2XN02_9TREE</name>
<evidence type="ECO:0000313" key="1">
    <source>
        <dbReference type="EMBL" id="KAJ9124391.1"/>
    </source>
</evidence>
<evidence type="ECO:0000313" key="2">
    <source>
        <dbReference type="Proteomes" id="UP001243375"/>
    </source>
</evidence>